<name>A0ABR5PQ48_9LACO</name>
<reference evidence="8 9" key="1">
    <citation type="journal article" date="2015" name="Genome Announc.">
        <title>Expanding the biotechnology potential of lactobacilli through comparative genomics of 213 strains and associated genera.</title>
        <authorList>
            <person name="Sun Z."/>
            <person name="Harris H.M."/>
            <person name="McCann A."/>
            <person name="Guo C."/>
            <person name="Argimon S."/>
            <person name="Zhang W."/>
            <person name="Yang X."/>
            <person name="Jeffery I.B."/>
            <person name="Cooney J.C."/>
            <person name="Kagawa T.F."/>
            <person name="Liu W."/>
            <person name="Song Y."/>
            <person name="Salvetti E."/>
            <person name="Wrobel A."/>
            <person name="Rasinkangas P."/>
            <person name="Parkhill J."/>
            <person name="Rea M.C."/>
            <person name="O'Sullivan O."/>
            <person name="Ritari J."/>
            <person name="Douillard F.P."/>
            <person name="Paul Ross R."/>
            <person name="Yang R."/>
            <person name="Briner A.E."/>
            <person name="Felis G.E."/>
            <person name="de Vos W.M."/>
            <person name="Barrangou R."/>
            <person name="Klaenhammer T.R."/>
            <person name="Caufield P.W."/>
            <person name="Cui Y."/>
            <person name="Zhang H."/>
            <person name="O'Toole P.W."/>
        </authorList>
    </citation>
    <scope>NUCLEOTIDE SEQUENCE [LARGE SCALE GENOMIC DNA]</scope>
    <source>
        <strain evidence="8 9">DSM 6629</strain>
    </source>
</reference>
<sequence length="131" mass="13942">MVPNNNKPKKNETVRPHPQVTSTKKQAKPQTPKVQPTHNGGTKIVLPHGQRITSEGQIVTPSGQVVGYVQNNEPHYIEGISSQTPVAEKKAANNELPQTGEKDDLTAAILGAAAASIGLIGLAGVKKRRKD</sequence>
<evidence type="ECO:0000256" key="1">
    <source>
        <dbReference type="ARBA" id="ARBA00022512"/>
    </source>
</evidence>
<evidence type="ECO:0000256" key="5">
    <source>
        <dbReference type="SAM" id="MobiDB-lite"/>
    </source>
</evidence>
<dbReference type="EMBL" id="AZGN01000039">
    <property type="protein sequence ID" value="KRM32970.1"/>
    <property type="molecule type" value="Genomic_DNA"/>
</dbReference>
<keyword evidence="6" id="KW-1133">Transmembrane helix</keyword>
<feature type="domain" description="Gram-positive cocci surface proteins LPxTG" evidence="7">
    <location>
        <begin position="96"/>
        <end position="131"/>
    </location>
</feature>
<evidence type="ECO:0000259" key="7">
    <source>
        <dbReference type="PROSITE" id="PS50847"/>
    </source>
</evidence>
<keyword evidence="3" id="KW-0732">Signal</keyword>
<organism evidence="8 9">
    <name type="scientific">Lactobacillus intestinalis DSM 6629</name>
    <dbReference type="NCBI Taxonomy" id="1423761"/>
    <lineage>
        <taxon>Bacteria</taxon>
        <taxon>Bacillati</taxon>
        <taxon>Bacillota</taxon>
        <taxon>Bacilli</taxon>
        <taxon>Lactobacillales</taxon>
        <taxon>Lactobacillaceae</taxon>
        <taxon>Lactobacillus</taxon>
    </lineage>
</organism>
<dbReference type="Proteomes" id="UP000051735">
    <property type="component" value="Unassembled WGS sequence"/>
</dbReference>
<keyword evidence="4" id="KW-0572">Peptidoglycan-anchor</keyword>
<dbReference type="PROSITE" id="PS50847">
    <property type="entry name" value="GRAM_POS_ANCHORING"/>
    <property type="match status" value="1"/>
</dbReference>
<protein>
    <recommendedName>
        <fullName evidence="7">Gram-positive cocci surface proteins LPxTG domain-containing protein</fullName>
    </recommendedName>
</protein>
<evidence type="ECO:0000256" key="2">
    <source>
        <dbReference type="ARBA" id="ARBA00022525"/>
    </source>
</evidence>
<dbReference type="Pfam" id="PF00746">
    <property type="entry name" value="Gram_pos_anchor"/>
    <property type="match status" value="1"/>
</dbReference>
<keyword evidence="9" id="KW-1185">Reference proteome</keyword>
<evidence type="ECO:0000256" key="4">
    <source>
        <dbReference type="ARBA" id="ARBA00023088"/>
    </source>
</evidence>
<accession>A0ABR5PQ48</accession>
<keyword evidence="1" id="KW-0134">Cell wall</keyword>
<feature type="compositionally biased region" description="Polar residues" evidence="5">
    <location>
        <begin position="19"/>
        <end position="40"/>
    </location>
</feature>
<keyword evidence="6" id="KW-0472">Membrane</keyword>
<comment type="caution">
    <text evidence="8">The sequence shown here is derived from an EMBL/GenBank/DDBJ whole genome shotgun (WGS) entry which is preliminary data.</text>
</comment>
<keyword evidence="2" id="KW-0964">Secreted</keyword>
<evidence type="ECO:0000313" key="8">
    <source>
        <dbReference type="EMBL" id="KRM32970.1"/>
    </source>
</evidence>
<keyword evidence="6" id="KW-0812">Transmembrane</keyword>
<evidence type="ECO:0000256" key="3">
    <source>
        <dbReference type="ARBA" id="ARBA00022729"/>
    </source>
</evidence>
<feature type="region of interest" description="Disordered" evidence="5">
    <location>
        <begin position="1"/>
        <end position="45"/>
    </location>
</feature>
<gene>
    <name evidence="8" type="ORF">FC44_GL001477</name>
</gene>
<evidence type="ECO:0000256" key="6">
    <source>
        <dbReference type="SAM" id="Phobius"/>
    </source>
</evidence>
<dbReference type="NCBIfam" id="TIGR01167">
    <property type="entry name" value="LPXTG_anchor"/>
    <property type="match status" value="1"/>
</dbReference>
<feature type="transmembrane region" description="Helical" evidence="6">
    <location>
        <begin position="105"/>
        <end position="125"/>
    </location>
</feature>
<dbReference type="InterPro" id="IPR019931">
    <property type="entry name" value="LPXTG_anchor"/>
</dbReference>
<evidence type="ECO:0000313" key="9">
    <source>
        <dbReference type="Proteomes" id="UP000051735"/>
    </source>
</evidence>
<proteinExistence type="predicted"/>